<keyword evidence="2" id="KW-1185">Reference proteome</keyword>
<protein>
    <submittedName>
        <fullName evidence="1">Uncharacterized protein</fullName>
    </submittedName>
</protein>
<proteinExistence type="predicted"/>
<dbReference type="EMBL" id="JAGFNK010000037">
    <property type="protein sequence ID" value="KAI9510655.1"/>
    <property type="molecule type" value="Genomic_DNA"/>
</dbReference>
<sequence>MHANDVSCVLAGFLAPLLSSHLIYSIIGSISLTNSLAYFWTHFTKRGARIRGGGHGHRDGHAEKASGNLREPARWAQRYLGTGTVGEGAVGRTGRDEKEERSQPGH</sequence>
<accession>A0ACC0UGE6</accession>
<gene>
    <name evidence="1" type="ORF">F5148DRAFT_1147386</name>
</gene>
<comment type="caution">
    <text evidence="1">The sequence shown here is derived from an EMBL/GenBank/DDBJ whole genome shotgun (WGS) entry which is preliminary data.</text>
</comment>
<evidence type="ECO:0000313" key="2">
    <source>
        <dbReference type="Proteomes" id="UP001207468"/>
    </source>
</evidence>
<organism evidence="1 2">
    <name type="scientific">Russula earlei</name>
    <dbReference type="NCBI Taxonomy" id="71964"/>
    <lineage>
        <taxon>Eukaryota</taxon>
        <taxon>Fungi</taxon>
        <taxon>Dikarya</taxon>
        <taxon>Basidiomycota</taxon>
        <taxon>Agaricomycotina</taxon>
        <taxon>Agaricomycetes</taxon>
        <taxon>Russulales</taxon>
        <taxon>Russulaceae</taxon>
        <taxon>Russula</taxon>
    </lineage>
</organism>
<dbReference type="Proteomes" id="UP001207468">
    <property type="component" value="Unassembled WGS sequence"/>
</dbReference>
<reference evidence="1" key="1">
    <citation type="submission" date="2021-03" db="EMBL/GenBank/DDBJ databases">
        <title>Evolutionary priming and transition to the ectomycorrhizal habit in an iconic lineage of mushroom-forming fungi: is preadaptation a requirement?</title>
        <authorList>
            <consortium name="DOE Joint Genome Institute"/>
            <person name="Looney B.P."/>
            <person name="Miyauchi S."/>
            <person name="Morin E."/>
            <person name="Drula E."/>
            <person name="Courty P.E."/>
            <person name="Chicoki N."/>
            <person name="Fauchery L."/>
            <person name="Kohler A."/>
            <person name="Kuo A."/>
            <person name="LaButti K."/>
            <person name="Pangilinan J."/>
            <person name="Lipzen A."/>
            <person name="Riley R."/>
            <person name="Andreopoulos W."/>
            <person name="He G."/>
            <person name="Johnson J."/>
            <person name="Barry K.W."/>
            <person name="Grigoriev I.V."/>
            <person name="Nagy L."/>
            <person name="Hibbett D."/>
            <person name="Henrissat B."/>
            <person name="Matheny P.B."/>
            <person name="Labbe J."/>
            <person name="Martin A.F."/>
        </authorList>
    </citation>
    <scope>NUCLEOTIDE SEQUENCE</scope>
    <source>
        <strain evidence="1">BPL698</strain>
    </source>
</reference>
<name>A0ACC0UGE6_9AGAM</name>
<evidence type="ECO:0000313" key="1">
    <source>
        <dbReference type="EMBL" id="KAI9510655.1"/>
    </source>
</evidence>